<proteinExistence type="predicted"/>
<evidence type="ECO:0000313" key="3">
    <source>
        <dbReference type="Proteomes" id="UP000009168"/>
    </source>
</evidence>
<dbReference type="KEGG" id="tet:TTHERM_00582350"/>
<dbReference type="Proteomes" id="UP000009168">
    <property type="component" value="Unassembled WGS sequence"/>
</dbReference>
<dbReference type="GeneID" id="7843449"/>
<keyword evidence="1" id="KW-1133">Transmembrane helix</keyword>
<dbReference type="EMBL" id="GG662649">
    <property type="protein sequence ID" value="EAR98729.2"/>
    <property type="molecule type" value="Genomic_DNA"/>
</dbReference>
<dbReference type="InParanoid" id="Q23Q55"/>
<accession>Q23Q55</accession>
<dbReference type="AlphaFoldDB" id="Q23Q55"/>
<keyword evidence="1 2" id="KW-0812">Transmembrane</keyword>
<name>Q23Q55_TETTS</name>
<keyword evidence="3" id="KW-1185">Reference proteome</keyword>
<evidence type="ECO:0000313" key="2">
    <source>
        <dbReference type="EMBL" id="EAR98729.2"/>
    </source>
</evidence>
<keyword evidence="1" id="KW-0472">Membrane</keyword>
<protein>
    <submittedName>
        <fullName evidence="2">Transmembrane protein, putative</fullName>
    </submittedName>
</protein>
<reference evidence="3" key="1">
    <citation type="journal article" date="2006" name="PLoS Biol.">
        <title>Macronuclear genome sequence of the ciliate Tetrahymena thermophila, a model eukaryote.</title>
        <authorList>
            <person name="Eisen J.A."/>
            <person name="Coyne R.S."/>
            <person name="Wu M."/>
            <person name="Wu D."/>
            <person name="Thiagarajan M."/>
            <person name="Wortman J.R."/>
            <person name="Badger J.H."/>
            <person name="Ren Q."/>
            <person name="Amedeo P."/>
            <person name="Jones K.M."/>
            <person name="Tallon L.J."/>
            <person name="Delcher A.L."/>
            <person name="Salzberg S.L."/>
            <person name="Silva J.C."/>
            <person name="Haas B.J."/>
            <person name="Majoros W.H."/>
            <person name="Farzad M."/>
            <person name="Carlton J.M."/>
            <person name="Smith R.K. Jr."/>
            <person name="Garg J."/>
            <person name="Pearlman R.E."/>
            <person name="Karrer K.M."/>
            <person name="Sun L."/>
            <person name="Manning G."/>
            <person name="Elde N.C."/>
            <person name="Turkewitz A.P."/>
            <person name="Asai D.J."/>
            <person name="Wilkes D.E."/>
            <person name="Wang Y."/>
            <person name="Cai H."/>
            <person name="Collins K."/>
            <person name="Stewart B.A."/>
            <person name="Lee S.R."/>
            <person name="Wilamowska K."/>
            <person name="Weinberg Z."/>
            <person name="Ruzzo W.L."/>
            <person name="Wloga D."/>
            <person name="Gaertig J."/>
            <person name="Frankel J."/>
            <person name="Tsao C.-C."/>
            <person name="Gorovsky M.A."/>
            <person name="Keeling P.J."/>
            <person name="Waller R.F."/>
            <person name="Patron N.J."/>
            <person name="Cherry J.M."/>
            <person name="Stover N.A."/>
            <person name="Krieger C.J."/>
            <person name="del Toro C."/>
            <person name="Ryder H.F."/>
            <person name="Williamson S.C."/>
            <person name="Barbeau R.A."/>
            <person name="Hamilton E.P."/>
            <person name="Orias E."/>
        </authorList>
    </citation>
    <scope>NUCLEOTIDE SEQUENCE [LARGE SCALE GENOMIC DNA]</scope>
    <source>
        <strain evidence="3">SB210</strain>
    </source>
</reference>
<sequence>MSFSRIDLFSSSFNFNIGGSNVSKGTIFGAIFTIIVFGLTLSYSIYLIELYFSNKIEPVYRAQNIINNQTQSIDINQNIYAIKINYFDPTNSHLQYTTTVVVGSYKNDTHFQQVTIVTKKCEDPNLDERPITTKKLCELIADRQNLKWQ</sequence>
<gene>
    <name evidence="2" type="ORF">TTHERM_00582350</name>
</gene>
<evidence type="ECO:0000256" key="1">
    <source>
        <dbReference type="SAM" id="Phobius"/>
    </source>
</evidence>
<dbReference type="HOGENOM" id="CLU_013044_0_0_1"/>
<dbReference type="RefSeq" id="XP_001018974.2">
    <property type="nucleotide sequence ID" value="XM_001018974.2"/>
</dbReference>
<organism evidence="2 3">
    <name type="scientific">Tetrahymena thermophila (strain SB210)</name>
    <dbReference type="NCBI Taxonomy" id="312017"/>
    <lineage>
        <taxon>Eukaryota</taxon>
        <taxon>Sar</taxon>
        <taxon>Alveolata</taxon>
        <taxon>Ciliophora</taxon>
        <taxon>Intramacronucleata</taxon>
        <taxon>Oligohymenophorea</taxon>
        <taxon>Hymenostomatida</taxon>
        <taxon>Tetrahymenina</taxon>
        <taxon>Tetrahymenidae</taxon>
        <taxon>Tetrahymena</taxon>
    </lineage>
</organism>
<feature type="transmembrane region" description="Helical" evidence="1">
    <location>
        <begin position="27"/>
        <end position="48"/>
    </location>
</feature>